<evidence type="ECO:0000259" key="1">
    <source>
        <dbReference type="Pfam" id="PF00501"/>
    </source>
</evidence>
<evidence type="ECO:0000313" key="2">
    <source>
        <dbReference type="EMBL" id="MDQ0746396.1"/>
    </source>
</evidence>
<dbReference type="RefSeq" id="WP_307173442.1">
    <property type="nucleotide sequence ID" value="NZ_JAUSYP010000001.1"/>
</dbReference>
<comment type="caution">
    <text evidence="2">The sequence shown here is derived from an EMBL/GenBank/DDBJ whole genome shotgun (WGS) entry which is preliminary data.</text>
</comment>
<dbReference type="PANTHER" id="PTHR43767:SF1">
    <property type="entry name" value="NONRIBOSOMAL PEPTIDE SYNTHASE PES1 (EUROFUNG)-RELATED"/>
    <property type="match status" value="1"/>
</dbReference>
<dbReference type="EMBL" id="JAUSYP010000001">
    <property type="protein sequence ID" value="MDQ0746396.1"/>
    <property type="molecule type" value="Genomic_DNA"/>
</dbReference>
<dbReference type="InterPro" id="IPR020845">
    <property type="entry name" value="AMP-binding_CS"/>
</dbReference>
<dbReference type="Gene3D" id="3.40.50.12780">
    <property type="entry name" value="N-terminal domain of ligase-like"/>
    <property type="match status" value="1"/>
</dbReference>
<dbReference type="InterPro" id="IPR050237">
    <property type="entry name" value="ATP-dep_AMP-bd_enzyme"/>
</dbReference>
<protein>
    <submittedName>
        <fullName evidence="2">Acyl-coenzyme A synthetase/AMP-(Fatty) acid ligase</fullName>
    </submittedName>
</protein>
<feature type="domain" description="AMP-dependent synthetase/ligase" evidence="1">
    <location>
        <begin position="25"/>
        <end position="391"/>
    </location>
</feature>
<dbReference type="GO" id="GO:0016874">
    <property type="term" value="F:ligase activity"/>
    <property type="evidence" value="ECO:0007669"/>
    <property type="project" value="UniProtKB-KW"/>
</dbReference>
<sequence>MKPHDMGVLFDECAERQLGTRVHLDRPFDIDADARTHHTLPQLATLVREAAGWLDAAGAGPGDRVAIVKDNHWDYDLLACAAVRVGAVPAQLSAHLSGRTLGTLLARLGPALLVTTAQVLQRGRTEGTDLASAARATLVLDGAVPGALGMDDVRGHTAPGPRRRHDDEPLVIHHTSGTTGVPKLVVHSTRTIVGKLARFESVRLPRIGLRRTDVLANASAFAHGRTFCWTASALCMGPSAISIITTQDPNLADPVLRAHPPTVLEALPASLVRLLPLTEGLDNPFRRVRMVISTYDAVHPPTVRAYLGASRHRSPVWVEGWGQTETGPLTFRFHTRRSVRRAPDGAGTRNLGRPVPVKTRLRVVDPDTHRPLPRGQAGLVLARTAACALGYVGEEDRWSAKRHGGWWNTGDIGARNRDGSVELLDREVDRAARLSCLRTEDLLEDRLPQAMECVVLAEPGRDRCPSWSPPTARWTGPAGRRRCATCRRCANRSHSPGTRYRVPAPARCGAGSCCTASPDGPTPTAPAGGPETDVDLRRTWACDERGPARGRRETPCTTAWAGTRGTSSTTTACTATSCTAASPTRTTR</sequence>
<proteinExistence type="predicted"/>
<keyword evidence="2" id="KW-0436">Ligase</keyword>
<gene>
    <name evidence="2" type="ORF">QF034_000627</name>
</gene>
<organism evidence="2 3">
    <name type="scientific">Streptomyces africanus</name>
    <dbReference type="NCBI Taxonomy" id="231024"/>
    <lineage>
        <taxon>Bacteria</taxon>
        <taxon>Bacillati</taxon>
        <taxon>Actinomycetota</taxon>
        <taxon>Actinomycetes</taxon>
        <taxon>Kitasatosporales</taxon>
        <taxon>Streptomycetaceae</taxon>
        <taxon>Streptomyces</taxon>
    </lineage>
</organism>
<dbReference type="PROSITE" id="PS00455">
    <property type="entry name" value="AMP_BINDING"/>
    <property type="match status" value="1"/>
</dbReference>
<name>A0ABU0QG76_9ACTN</name>
<dbReference type="Pfam" id="PF00501">
    <property type="entry name" value="AMP-binding"/>
    <property type="match status" value="1"/>
</dbReference>
<evidence type="ECO:0000313" key="3">
    <source>
        <dbReference type="Proteomes" id="UP001232755"/>
    </source>
</evidence>
<accession>A0ABU0QG76</accession>
<dbReference type="InterPro" id="IPR000873">
    <property type="entry name" value="AMP-dep_synth/lig_dom"/>
</dbReference>
<reference evidence="2 3" key="1">
    <citation type="submission" date="2023-07" db="EMBL/GenBank/DDBJ databases">
        <title>Comparative genomics of wheat-associated soil bacteria to identify genetic determinants of phenazine resistance.</title>
        <authorList>
            <person name="Mouncey N."/>
        </authorList>
    </citation>
    <scope>NUCLEOTIDE SEQUENCE [LARGE SCALE GENOMIC DNA]</scope>
    <source>
        <strain evidence="2 3">B3I12</strain>
    </source>
</reference>
<dbReference type="InterPro" id="IPR042099">
    <property type="entry name" value="ANL_N_sf"/>
</dbReference>
<dbReference type="SUPFAM" id="SSF56801">
    <property type="entry name" value="Acetyl-CoA synthetase-like"/>
    <property type="match status" value="1"/>
</dbReference>
<dbReference type="PANTHER" id="PTHR43767">
    <property type="entry name" value="LONG-CHAIN-FATTY-ACID--COA LIGASE"/>
    <property type="match status" value="1"/>
</dbReference>
<dbReference type="Proteomes" id="UP001232755">
    <property type="component" value="Unassembled WGS sequence"/>
</dbReference>
<keyword evidence="3" id="KW-1185">Reference proteome</keyword>